<evidence type="ECO:0000259" key="3">
    <source>
        <dbReference type="PROSITE" id="PS50923"/>
    </source>
</evidence>
<reference evidence="4 5" key="1">
    <citation type="submission" date="2019-10" db="EMBL/GenBank/DDBJ databases">
        <title>Assembly and Annotation for the nematode Trichostrongylus colubriformis.</title>
        <authorList>
            <person name="Martin J."/>
        </authorList>
    </citation>
    <scope>NUCLEOTIDE SEQUENCE [LARGE SCALE GENOMIC DNA]</scope>
    <source>
        <strain evidence="4">G859</strain>
        <tissue evidence="4">Whole worm</tissue>
    </source>
</reference>
<protein>
    <submittedName>
        <fullName evidence="4">Sushi domain-containing protein</fullName>
    </submittedName>
</protein>
<dbReference type="AlphaFoldDB" id="A0AAN8EW29"/>
<comment type="caution">
    <text evidence="4">The sequence shown here is derived from an EMBL/GenBank/DDBJ whole genome shotgun (WGS) entry which is preliminary data.</text>
</comment>
<dbReference type="Proteomes" id="UP001331761">
    <property type="component" value="Unassembled WGS sequence"/>
</dbReference>
<keyword evidence="5" id="KW-1185">Reference proteome</keyword>
<name>A0AAN8EW29_TRICO</name>
<feature type="disulfide bond" evidence="2">
    <location>
        <begin position="96"/>
        <end position="123"/>
    </location>
</feature>
<evidence type="ECO:0000313" key="5">
    <source>
        <dbReference type="Proteomes" id="UP001331761"/>
    </source>
</evidence>
<dbReference type="PROSITE" id="PS50923">
    <property type="entry name" value="SUSHI"/>
    <property type="match status" value="1"/>
</dbReference>
<dbReference type="Gene3D" id="2.10.70.10">
    <property type="entry name" value="Complement Module, domain 1"/>
    <property type="match status" value="1"/>
</dbReference>
<organism evidence="4 5">
    <name type="scientific">Trichostrongylus colubriformis</name>
    <name type="common">Black scour worm</name>
    <dbReference type="NCBI Taxonomy" id="6319"/>
    <lineage>
        <taxon>Eukaryota</taxon>
        <taxon>Metazoa</taxon>
        <taxon>Ecdysozoa</taxon>
        <taxon>Nematoda</taxon>
        <taxon>Chromadorea</taxon>
        <taxon>Rhabditida</taxon>
        <taxon>Rhabditina</taxon>
        <taxon>Rhabditomorpha</taxon>
        <taxon>Strongyloidea</taxon>
        <taxon>Trichostrongylidae</taxon>
        <taxon>Trichostrongylus</taxon>
    </lineage>
</organism>
<comment type="caution">
    <text evidence="2">Lacks conserved residue(s) required for the propagation of feature annotation.</text>
</comment>
<evidence type="ECO:0000256" key="2">
    <source>
        <dbReference type="PROSITE-ProRule" id="PRU00302"/>
    </source>
</evidence>
<proteinExistence type="predicted"/>
<gene>
    <name evidence="4" type="ORF">GCK32_001105</name>
</gene>
<feature type="non-terminal residue" evidence="4">
    <location>
        <position position="1"/>
    </location>
</feature>
<keyword evidence="1 2" id="KW-1015">Disulfide bond</keyword>
<sequence>KNGTNKWRFSCQEISTVQASEHVIMGTAVSRKARSGTMGRLLFFTLVVMMVVRQGYTSCPPIPDRPTARLMYTSISSTHVGPTSPLEDGTVAKLKCPAGQKATGTATATCAAGKWIGLPLGDCSKV</sequence>
<keyword evidence="2" id="KW-0768">Sushi</keyword>
<dbReference type="EMBL" id="WIXE01022787">
    <property type="protein sequence ID" value="KAK5967132.1"/>
    <property type="molecule type" value="Genomic_DNA"/>
</dbReference>
<dbReference type="InterPro" id="IPR000436">
    <property type="entry name" value="Sushi_SCR_CCP_dom"/>
</dbReference>
<accession>A0AAN8EW29</accession>
<evidence type="ECO:0000256" key="1">
    <source>
        <dbReference type="ARBA" id="ARBA00023157"/>
    </source>
</evidence>
<evidence type="ECO:0000313" key="4">
    <source>
        <dbReference type="EMBL" id="KAK5967132.1"/>
    </source>
</evidence>
<feature type="domain" description="Sushi" evidence="3">
    <location>
        <begin position="57"/>
        <end position="125"/>
    </location>
</feature>